<evidence type="ECO:0000259" key="3">
    <source>
        <dbReference type="Pfam" id="PF23559"/>
    </source>
</evidence>
<dbReference type="InterPro" id="IPR058922">
    <property type="entry name" value="WHD_DRP"/>
</dbReference>
<dbReference type="Pfam" id="PF23559">
    <property type="entry name" value="WHD_DRP"/>
    <property type="match status" value="1"/>
</dbReference>
<name>A0A0A9C5J4_ARUDO</name>
<dbReference type="GO" id="GO:0009626">
    <property type="term" value="P:plant-type hypersensitive response"/>
    <property type="evidence" value="ECO:0007669"/>
    <property type="project" value="UniProtKB-ARBA"/>
</dbReference>
<evidence type="ECO:0000256" key="1">
    <source>
        <dbReference type="ARBA" id="ARBA00022737"/>
    </source>
</evidence>
<feature type="domain" description="Disease resistance protein winged helix" evidence="3">
    <location>
        <begin position="87"/>
        <end position="159"/>
    </location>
</feature>
<accession>A0A0A9C5J4</accession>
<evidence type="ECO:0000256" key="2">
    <source>
        <dbReference type="ARBA" id="ARBA00022821"/>
    </source>
</evidence>
<dbReference type="InterPro" id="IPR027417">
    <property type="entry name" value="P-loop_NTPase"/>
</dbReference>
<dbReference type="Gene3D" id="1.10.10.10">
    <property type="entry name" value="Winged helix-like DNA-binding domain superfamily/Winged helix DNA-binding domain"/>
    <property type="match status" value="1"/>
</dbReference>
<keyword evidence="1" id="KW-0677">Repeat</keyword>
<dbReference type="GO" id="GO:0043531">
    <property type="term" value="F:ADP binding"/>
    <property type="evidence" value="ECO:0007669"/>
    <property type="project" value="InterPro"/>
</dbReference>
<dbReference type="InterPro" id="IPR044974">
    <property type="entry name" value="Disease_R_plants"/>
</dbReference>
<sequence>MGFDLHPTMVDQAKLILKKCHGLPLAISTIGGFLADKPKTIVEWRKLNDHIIAELEINPELWMTKPILMSFGGLPYHLKSSFLYLSIFPEDHKIRRKHLVRRWTAESYSKEMLSMNAEDVGEKYFDELINRSMILPGKEVDYYTGKFAYCQLHDVIREICISKAMEENFLFILEEGCNLSCGRGAIRHLSIGNS</sequence>
<dbReference type="GO" id="GO:0002758">
    <property type="term" value="P:innate immune response-activating signaling pathway"/>
    <property type="evidence" value="ECO:0007669"/>
    <property type="project" value="UniProtKB-ARBA"/>
</dbReference>
<reference evidence="4" key="2">
    <citation type="journal article" date="2015" name="Data Brief">
        <title>Shoot transcriptome of the giant reed, Arundo donax.</title>
        <authorList>
            <person name="Barrero R.A."/>
            <person name="Guerrero F.D."/>
            <person name="Moolhuijzen P."/>
            <person name="Goolsby J.A."/>
            <person name="Tidwell J."/>
            <person name="Bellgard S.E."/>
            <person name="Bellgard M.I."/>
        </authorList>
    </citation>
    <scope>NUCLEOTIDE SEQUENCE</scope>
    <source>
        <tissue evidence="4">Shoot tissue taken approximately 20 cm above the soil surface</tissue>
    </source>
</reference>
<dbReference type="SUPFAM" id="SSF52540">
    <property type="entry name" value="P-loop containing nucleoside triphosphate hydrolases"/>
    <property type="match status" value="1"/>
</dbReference>
<dbReference type="AlphaFoldDB" id="A0A0A9C5J4"/>
<evidence type="ECO:0000313" key="4">
    <source>
        <dbReference type="EMBL" id="JAD70856.1"/>
    </source>
</evidence>
<dbReference type="EMBL" id="GBRH01227039">
    <property type="protein sequence ID" value="JAD70856.1"/>
    <property type="molecule type" value="Transcribed_RNA"/>
</dbReference>
<proteinExistence type="predicted"/>
<protein>
    <recommendedName>
        <fullName evidence="3">Disease resistance protein winged helix domain-containing protein</fullName>
    </recommendedName>
</protein>
<dbReference type="InterPro" id="IPR042197">
    <property type="entry name" value="Apaf_helical"/>
</dbReference>
<dbReference type="PANTHER" id="PTHR23155">
    <property type="entry name" value="DISEASE RESISTANCE PROTEIN RP"/>
    <property type="match status" value="1"/>
</dbReference>
<reference evidence="4" key="1">
    <citation type="submission" date="2014-09" db="EMBL/GenBank/DDBJ databases">
        <authorList>
            <person name="Magalhaes I.L.F."/>
            <person name="Oliveira U."/>
            <person name="Santos F.R."/>
            <person name="Vidigal T.H.D.A."/>
            <person name="Brescovit A.D."/>
            <person name="Santos A.J."/>
        </authorList>
    </citation>
    <scope>NUCLEOTIDE SEQUENCE</scope>
    <source>
        <tissue evidence="4">Shoot tissue taken approximately 20 cm above the soil surface</tissue>
    </source>
</reference>
<dbReference type="GO" id="GO:0042742">
    <property type="term" value="P:defense response to bacterium"/>
    <property type="evidence" value="ECO:0007669"/>
    <property type="project" value="UniProtKB-ARBA"/>
</dbReference>
<keyword evidence="2" id="KW-0611">Plant defense</keyword>
<dbReference type="InterPro" id="IPR036388">
    <property type="entry name" value="WH-like_DNA-bd_sf"/>
</dbReference>
<dbReference type="FunFam" id="1.10.10.10:FF:000322">
    <property type="entry name" value="Probable disease resistance protein At1g63360"/>
    <property type="match status" value="1"/>
</dbReference>
<organism evidence="4">
    <name type="scientific">Arundo donax</name>
    <name type="common">Giant reed</name>
    <name type="synonym">Donax arundinaceus</name>
    <dbReference type="NCBI Taxonomy" id="35708"/>
    <lineage>
        <taxon>Eukaryota</taxon>
        <taxon>Viridiplantae</taxon>
        <taxon>Streptophyta</taxon>
        <taxon>Embryophyta</taxon>
        <taxon>Tracheophyta</taxon>
        <taxon>Spermatophyta</taxon>
        <taxon>Magnoliopsida</taxon>
        <taxon>Liliopsida</taxon>
        <taxon>Poales</taxon>
        <taxon>Poaceae</taxon>
        <taxon>PACMAD clade</taxon>
        <taxon>Arundinoideae</taxon>
        <taxon>Arundineae</taxon>
        <taxon>Arundo</taxon>
    </lineage>
</organism>
<dbReference type="Gene3D" id="1.10.8.430">
    <property type="entry name" value="Helical domain of apoptotic protease-activating factors"/>
    <property type="match status" value="1"/>
</dbReference>
<dbReference type="PANTHER" id="PTHR23155:SF1114">
    <property type="entry name" value="OS02G0475500 PROTEIN"/>
    <property type="match status" value="1"/>
</dbReference>